<feature type="signal peptide" evidence="7">
    <location>
        <begin position="1"/>
        <end position="17"/>
    </location>
</feature>
<feature type="active site" evidence="6">
    <location>
        <position position="172"/>
    </location>
</feature>
<dbReference type="Pfam" id="PF01400">
    <property type="entry name" value="Astacin"/>
    <property type="match status" value="1"/>
</dbReference>
<dbReference type="InterPro" id="IPR001506">
    <property type="entry name" value="Peptidase_M12A"/>
</dbReference>
<evidence type="ECO:0000256" key="2">
    <source>
        <dbReference type="ARBA" id="ARBA00022723"/>
    </source>
</evidence>
<keyword evidence="2 6" id="KW-0479">Metal-binding</keyword>
<feature type="chain" id="PRO_5043107593" description="Metalloendopeptidase" evidence="7">
    <location>
        <begin position="18"/>
        <end position="279"/>
    </location>
</feature>
<accession>A0AAW1CWV0</accession>
<gene>
    <name evidence="9" type="ORF">O3M35_011493</name>
</gene>
<keyword evidence="10" id="KW-1185">Reference proteome</keyword>
<dbReference type="PANTHER" id="PTHR10127:SF780">
    <property type="entry name" value="METALLOENDOPEPTIDASE"/>
    <property type="match status" value="1"/>
</dbReference>
<evidence type="ECO:0000256" key="7">
    <source>
        <dbReference type="RuleBase" id="RU361183"/>
    </source>
</evidence>
<evidence type="ECO:0000256" key="5">
    <source>
        <dbReference type="ARBA" id="ARBA00023049"/>
    </source>
</evidence>
<dbReference type="SMART" id="SM00235">
    <property type="entry name" value="ZnMc"/>
    <property type="match status" value="1"/>
</dbReference>
<feature type="binding site" evidence="6">
    <location>
        <position position="175"/>
    </location>
    <ligand>
        <name>Zn(2+)</name>
        <dbReference type="ChEBI" id="CHEBI:29105"/>
        <note>catalytic</note>
    </ligand>
</feature>
<keyword evidence="3 6" id="KW-0378">Hydrolase</keyword>
<dbReference type="Proteomes" id="UP001461498">
    <property type="component" value="Unassembled WGS sequence"/>
</dbReference>
<dbReference type="CDD" id="cd04280">
    <property type="entry name" value="ZnMc_astacin_like"/>
    <property type="match status" value="1"/>
</dbReference>
<evidence type="ECO:0000259" key="8">
    <source>
        <dbReference type="PROSITE" id="PS51864"/>
    </source>
</evidence>
<keyword evidence="4 6" id="KW-0862">Zinc</keyword>
<organism evidence="9 10">
    <name type="scientific">Rhynocoris fuscipes</name>
    <dbReference type="NCBI Taxonomy" id="488301"/>
    <lineage>
        <taxon>Eukaryota</taxon>
        <taxon>Metazoa</taxon>
        <taxon>Ecdysozoa</taxon>
        <taxon>Arthropoda</taxon>
        <taxon>Hexapoda</taxon>
        <taxon>Insecta</taxon>
        <taxon>Pterygota</taxon>
        <taxon>Neoptera</taxon>
        <taxon>Paraneoptera</taxon>
        <taxon>Hemiptera</taxon>
        <taxon>Heteroptera</taxon>
        <taxon>Panheteroptera</taxon>
        <taxon>Cimicomorpha</taxon>
        <taxon>Reduviidae</taxon>
        <taxon>Harpactorinae</taxon>
        <taxon>Harpactorini</taxon>
        <taxon>Rhynocoris</taxon>
    </lineage>
</organism>
<dbReference type="PRINTS" id="PR00480">
    <property type="entry name" value="ASTACIN"/>
</dbReference>
<dbReference type="GO" id="GO:0004222">
    <property type="term" value="F:metalloendopeptidase activity"/>
    <property type="evidence" value="ECO:0007669"/>
    <property type="project" value="UniProtKB-UniRule"/>
</dbReference>
<dbReference type="AlphaFoldDB" id="A0AAW1CWV0"/>
<feature type="disulfide bond" evidence="6">
    <location>
        <begin position="140"/>
        <end position="162"/>
    </location>
</feature>
<comment type="caution">
    <text evidence="6">Lacks conserved residue(s) required for the propagation of feature annotation.</text>
</comment>
<dbReference type="GO" id="GO:0006508">
    <property type="term" value="P:proteolysis"/>
    <property type="evidence" value="ECO:0007669"/>
    <property type="project" value="UniProtKB-KW"/>
</dbReference>
<comment type="cofactor">
    <cofactor evidence="6 7">
        <name>Zn(2+)</name>
        <dbReference type="ChEBI" id="CHEBI:29105"/>
    </cofactor>
    <text evidence="6 7">Binds 1 zinc ion per subunit.</text>
</comment>
<name>A0AAW1CWV0_9HEMI</name>
<dbReference type="InterPro" id="IPR034035">
    <property type="entry name" value="Astacin-like_dom"/>
</dbReference>
<dbReference type="PANTHER" id="PTHR10127">
    <property type="entry name" value="DISCOIDIN, CUB, EGF, LAMININ , AND ZINC METALLOPROTEASE DOMAIN CONTAINING"/>
    <property type="match status" value="1"/>
</dbReference>
<dbReference type="Gene3D" id="3.40.390.10">
    <property type="entry name" value="Collagenase (Catalytic Domain)"/>
    <property type="match status" value="1"/>
</dbReference>
<evidence type="ECO:0000256" key="6">
    <source>
        <dbReference type="PROSITE-ProRule" id="PRU01211"/>
    </source>
</evidence>
<feature type="domain" description="Peptidase M12A" evidence="8">
    <location>
        <begin position="74"/>
        <end position="276"/>
    </location>
</feature>
<evidence type="ECO:0000313" key="10">
    <source>
        <dbReference type="Proteomes" id="UP001461498"/>
    </source>
</evidence>
<dbReference type="InterPro" id="IPR006026">
    <property type="entry name" value="Peptidase_Metallo"/>
</dbReference>
<reference evidence="9 10" key="1">
    <citation type="submission" date="2022-12" db="EMBL/GenBank/DDBJ databases">
        <title>Chromosome-level genome assembly of true bugs.</title>
        <authorList>
            <person name="Ma L."/>
            <person name="Li H."/>
        </authorList>
    </citation>
    <scope>NUCLEOTIDE SEQUENCE [LARGE SCALE GENOMIC DNA]</scope>
    <source>
        <strain evidence="9">Lab_2022b</strain>
    </source>
</reference>
<feature type="binding site" evidence="6">
    <location>
        <position position="171"/>
    </location>
    <ligand>
        <name>Zn(2+)</name>
        <dbReference type="ChEBI" id="CHEBI:29105"/>
        <note>catalytic</note>
    </ligand>
</feature>
<protein>
    <recommendedName>
        <fullName evidence="7">Metalloendopeptidase</fullName>
        <ecNumber evidence="7">3.4.24.-</ecNumber>
    </recommendedName>
</protein>
<evidence type="ECO:0000256" key="3">
    <source>
        <dbReference type="ARBA" id="ARBA00022801"/>
    </source>
</evidence>
<dbReference type="GO" id="GO:0008270">
    <property type="term" value="F:zinc ion binding"/>
    <property type="evidence" value="ECO:0007669"/>
    <property type="project" value="UniProtKB-UniRule"/>
</dbReference>
<evidence type="ECO:0000256" key="1">
    <source>
        <dbReference type="ARBA" id="ARBA00022670"/>
    </source>
</evidence>
<comment type="caution">
    <text evidence="9">The sequence shown here is derived from an EMBL/GenBank/DDBJ whole genome shotgun (WGS) entry which is preliminary data.</text>
</comment>
<dbReference type="EMBL" id="JAPXFL010000008">
    <property type="protein sequence ID" value="KAK9502787.1"/>
    <property type="molecule type" value="Genomic_DNA"/>
</dbReference>
<evidence type="ECO:0000313" key="9">
    <source>
        <dbReference type="EMBL" id="KAK9502787.1"/>
    </source>
</evidence>
<dbReference type="PROSITE" id="PS51864">
    <property type="entry name" value="ASTACIN"/>
    <property type="match status" value="1"/>
</dbReference>
<keyword evidence="5 6" id="KW-0482">Metalloprotease</keyword>
<proteinExistence type="predicted"/>
<dbReference type="SUPFAM" id="SSF55486">
    <property type="entry name" value="Metalloproteases ('zincins'), catalytic domain"/>
    <property type="match status" value="1"/>
</dbReference>
<dbReference type="InterPro" id="IPR024079">
    <property type="entry name" value="MetalloPept_cat_dom_sf"/>
</dbReference>
<sequence>MSLRLFVFISVVGLVLTKPLQQLQAEDEGLRIVCPEDGTRCYATGYESFDLINGGDILKAIEEAIDELKDEERNALIDKQRRWFGGVVPYIYHEEFSEENKARIEAAMAIIEENTCIKFRPYKKTDREQMVVFITGQKGCRATVGYKQSRKRHNLNLHPSGCLGRVGTIMHEMLHVLGLKHEHARPDRDNYVKVIWDNIKDGHKNNFEKASSKEYTTYGVPYNYESIMHYPATSFSKNGEPTILPLDKSVNIKLLGQREKITKHDVKKINLMYNCKKFL</sequence>
<evidence type="ECO:0000256" key="4">
    <source>
        <dbReference type="ARBA" id="ARBA00022833"/>
    </source>
</evidence>
<keyword evidence="1 6" id="KW-0645">Protease</keyword>
<dbReference type="EC" id="3.4.24.-" evidence="7"/>
<keyword evidence="7" id="KW-0732">Signal</keyword>
<feature type="binding site" evidence="6">
    <location>
        <position position="181"/>
    </location>
    <ligand>
        <name>Zn(2+)</name>
        <dbReference type="ChEBI" id="CHEBI:29105"/>
        <note>catalytic</note>
    </ligand>
</feature>
<keyword evidence="6" id="KW-1015">Disulfide bond</keyword>